<keyword evidence="5" id="KW-1185">Reference proteome</keyword>
<dbReference type="OMA" id="WCELCES"/>
<dbReference type="SUPFAM" id="SSF57889">
    <property type="entry name" value="Cysteine-rich domain"/>
    <property type="match status" value="5"/>
</dbReference>
<evidence type="ECO:0000259" key="3">
    <source>
        <dbReference type="Pfam" id="PF03107"/>
    </source>
</evidence>
<protein>
    <recommendedName>
        <fullName evidence="3">DC1 domain-containing protein</fullName>
    </recommendedName>
</protein>
<feature type="domain" description="DC1" evidence="3">
    <location>
        <begin position="287"/>
        <end position="336"/>
    </location>
</feature>
<proteinExistence type="predicted"/>
<feature type="domain" description="DC1" evidence="3">
    <location>
        <begin position="399"/>
        <end position="447"/>
    </location>
</feature>
<dbReference type="Gramene" id="QL03p004456:mrna">
    <property type="protein sequence ID" value="QL03p004456:mrna"/>
    <property type="gene ID" value="QL03p004456"/>
</dbReference>
<accession>A0A7N2L411</accession>
<feature type="domain" description="DC1" evidence="3">
    <location>
        <begin position="560"/>
        <end position="608"/>
    </location>
</feature>
<dbReference type="AlphaFoldDB" id="A0A7N2L411"/>
<organism evidence="4 5">
    <name type="scientific">Quercus lobata</name>
    <name type="common">Valley oak</name>
    <dbReference type="NCBI Taxonomy" id="97700"/>
    <lineage>
        <taxon>Eukaryota</taxon>
        <taxon>Viridiplantae</taxon>
        <taxon>Streptophyta</taxon>
        <taxon>Embryophyta</taxon>
        <taxon>Tracheophyta</taxon>
        <taxon>Spermatophyta</taxon>
        <taxon>Magnoliopsida</taxon>
        <taxon>eudicotyledons</taxon>
        <taxon>Gunneridae</taxon>
        <taxon>Pentapetalae</taxon>
        <taxon>rosids</taxon>
        <taxon>fabids</taxon>
        <taxon>Fagales</taxon>
        <taxon>Fagaceae</taxon>
        <taxon>Quercus</taxon>
    </lineage>
</organism>
<evidence type="ECO:0000256" key="1">
    <source>
        <dbReference type="ARBA" id="ARBA00022737"/>
    </source>
</evidence>
<feature type="domain" description="DC1" evidence="3">
    <location>
        <begin position="175"/>
        <end position="224"/>
    </location>
</feature>
<feature type="compositionally biased region" description="Basic and acidic residues" evidence="2">
    <location>
        <begin position="1"/>
        <end position="11"/>
    </location>
</feature>
<dbReference type="InterPro" id="IPR053192">
    <property type="entry name" value="Vacuole_Formation_Reg"/>
</dbReference>
<reference evidence="4 5" key="1">
    <citation type="journal article" date="2016" name="G3 (Bethesda)">
        <title>First Draft Assembly and Annotation of the Genome of a California Endemic Oak Quercus lobata Nee (Fagaceae).</title>
        <authorList>
            <person name="Sork V.L."/>
            <person name="Fitz-Gibbon S.T."/>
            <person name="Puiu D."/>
            <person name="Crepeau M."/>
            <person name="Gugger P.F."/>
            <person name="Sherman R."/>
            <person name="Stevens K."/>
            <person name="Langley C.H."/>
            <person name="Pellegrini M."/>
            <person name="Salzberg S.L."/>
        </authorList>
    </citation>
    <scope>NUCLEOTIDE SEQUENCE [LARGE SCALE GENOMIC DNA]</scope>
    <source>
        <strain evidence="4 5">cv. SW786</strain>
    </source>
</reference>
<feature type="compositionally biased region" description="Basic and acidic residues" evidence="2">
    <location>
        <begin position="24"/>
        <end position="39"/>
    </location>
</feature>
<feature type="domain" description="DC1" evidence="3">
    <location>
        <begin position="237"/>
        <end position="277"/>
    </location>
</feature>
<feature type="region of interest" description="Disordered" evidence="2">
    <location>
        <begin position="1"/>
        <end position="102"/>
    </location>
</feature>
<feature type="domain" description="DC1" evidence="3">
    <location>
        <begin position="509"/>
        <end position="550"/>
    </location>
</feature>
<dbReference type="Proteomes" id="UP000594261">
    <property type="component" value="Chromosome 3"/>
</dbReference>
<keyword evidence="1" id="KW-0677">Repeat</keyword>
<dbReference type="InterPro" id="IPR046349">
    <property type="entry name" value="C1-like_sf"/>
</dbReference>
<evidence type="ECO:0000313" key="4">
    <source>
        <dbReference type="EnsemblPlants" id="QL03p004456:mrna"/>
    </source>
</evidence>
<dbReference type="EnsemblPlants" id="QL03p004456:mrna">
    <property type="protein sequence ID" value="QL03p004456:mrna"/>
    <property type="gene ID" value="QL03p004456"/>
</dbReference>
<evidence type="ECO:0000256" key="2">
    <source>
        <dbReference type="SAM" id="MobiDB-lite"/>
    </source>
</evidence>
<name>A0A7N2L411_QUELO</name>
<dbReference type="InParanoid" id="A0A7N2L411"/>
<feature type="compositionally biased region" description="Acidic residues" evidence="2">
    <location>
        <begin position="43"/>
        <end position="97"/>
    </location>
</feature>
<dbReference type="InterPro" id="IPR004146">
    <property type="entry name" value="DC1"/>
</dbReference>
<dbReference type="Pfam" id="PF03107">
    <property type="entry name" value="C1_2"/>
    <property type="match status" value="8"/>
</dbReference>
<dbReference type="EMBL" id="LRBV02000003">
    <property type="status" value="NOT_ANNOTATED_CDS"/>
    <property type="molecule type" value="Genomic_DNA"/>
</dbReference>
<feature type="domain" description="DC1" evidence="3">
    <location>
        <begin position="118"/>
        <end position="165"/>
    </location>
</feature>
<dbReference type="PANTHER" id="PTHR32410:SF163">
    <property type="entry name" value="DC1 DOMAIN-CONTAINING PROTEIN"/>
    <property type="match status" value="1"/>
</dbReference>
<feature type="domain" description="DC1" evidence="3">
    <location>
        <begin position="456"/>
        <end position="498"/>
    </location>
</feature>
<reference evidence="4" key="2">
    <citation type="submission" date="2021-01" db="UniProtKB">
        <authorList>
            <consortium name="EnsemblPlants"/>
        </authorList>
    </citation>
    <scope>IDENTIFICATION</scope>
</reference>
<evidence type="ECO:0000313" key="5">
    <source>
        <dbReference type="Proteomes" id="UP000594261"/>
    </source>
</evidence>
<dbReference type="PANTHER" id="PTHR32410">
    <property type="entry name" value="CYSTEINE/HISTIDINE-RICH C1 DOMAIN FAMILY PROTEIN"/>
    <property type="match status" value="1"/>
</dbReference>
<sequence>MDQLLESKGKSGDSMAANLGEVEQTQKGKEVGDQQREQQAETEATEEDDHEEDDDHEEEDDQEDYHEEEEEEEEEVEDDHEEEDDQEDDHEEEDDNEDKTAPEHLKSVPKEMKQLQHFSHPEHPLVFNEDKIYGKKCYGCREPILGPSYSCKECGGRWVHHKSCAELPLGLLHHPFHPLHPLLLFDEANSEVNKEFSNCQVCKENRWEYCYGCFRCNFKLHIRCGSLPPIMEAEVDEHPLTAIWKRMTFTCDLCAKEDKGMPYVCNPCGFLIHRRCANFPGRLKVVRHNHPLNLIHSLELHQSNSQLCQLCFLKLDTNYALYYCSTCHFAAHLDCAMSRGNMEDINLLELKEEESAESKAMLENVDSKLDQSVDSEICKVIKTTVGEDGTEIATEIKHFSHEHHLKLTDDEVPNNKICDGCVRAILTPSFYSCVNFNCSFFLHKSCIKLPKIKQHPLHRHPLTLTYQRWYFECSVCEQWCNGFSYDCQGCYFELDAQCSLISNILTHACHEHPLYLSITNYEQKCSICDSKEYQVFRCTTCEFVLNFNCATLPQTAWYYQHEHPFTLCYAPEDDSGEYYCDICEEERDLKQWFYYCEDCSYPAHLECIVGEDPNYKKHK</sequence>